<dbReference type="Proteomes" id="UP000287651">
    <property type="component" value="Unassembled WGS sequence"/>
</dbReference>
<comment type="caution">
    <text evidence="2">The sequence shown here is derived from an EMBL/GenBank/DDBJ whole genome shotgun (WGS) entry which is preliminary data.</text>
</comment>
<evidence type="ECO:0000256" key="1">
    <source>
        <dbReference type="SAM" id="MobiDB-lite"/>
    </source>
</evidence>
<evidence type="ECO:0000313" key="2">
    <source>
        <dbReference type="EMBL" id="RRT57308.1"/>
    </source>
</evidence>
<organism evidence="2 3">
    <name type="scientific">Ensete ventricosum</name>
    <name type="common">Abyssinian banana</name>
    <name type="synonym">Musa ensete</name>
    <dbReference type="NCBI Taxonomy" id="4639"/>
    <lineage>
        <taxon>Eukaryota</taxon>
        <taxon>Viridiplantae</taxon>
        <taxon>Streptophyta</taxon>
        <taxon>Embryophyta</taxon>
        <taxon>Tracheophyta</taxon>
        <taxon>Spermatophyta</taxon>
        <taxon>Magnoliopsida</taxon>
        <taxon>Liliopsida</taxon>
        <taxon>Zingiberales</taxon>
        <taxon>Musaceae</taxon>
        <taxon>Ensete</taxon>
    </lineage>
</organism>
<proteinExistence type="predicted"/>
<feature type="region of interest" description="Disordered" evidence="1">
    <location>
        <begin position="1"/>
        <end position="27"/>
    </location>
</feature>
<dbReference type="AlphaFoldDB" id="A0A426Z001"/>
<accession>A0A426Z001</accession>
<protein>
    <submittedName>
        <fullName evidence="2">Uncharacterized protein</fullName>
    </submittedName>
</protein>
<sequence length="100" mass="10990">MGGAGVHQEPVKRAEAGGQGSTAEGPRVVASYKVSRGFESGLKKMGRVSYEFEYRVALERLRGKHPEIAIKQDLFAKCPEDTDVEMDLNQPFDDSTSSEK</sequence>
<name>A0A426Z001_ENSVE</name>
<reference evidence="2 3" key="1">
    <citation type="journal article" date="2014" name="Agronomy (Basel)">
        <title>A Draft Genome Sequence for Ensete ventricosum, the Drought-Tolerant Tree Against Hunger.</title>
        <authorList>
            <person name="Harrison J."/>
            <person name="Moore K.A."/>
            <person name="Paszkiewicz K."/>
            <person name="Jones T."/>
            <person name="Grant M."/>
            <person name="Ambacheew D."/>
            <person name="Muzemil S."/>
            <person name="Studholme D.J."/>
        </authorList>
    </citation>
    <scope>NUCLEOTIDE SEQUENCE [LARGE SCALE GENOMIC DNA]</scope>
</reference>
<dbReference type="EMBL" id="AMZH03009222">
    <property type="protein sequence ID" value="RRT57308.1"/>
    <property type="molecule type" value="Genomic_DNA"/>
</dbReference>
<evidence type="ECO:0000313" key="3">
    <source>
        <dbReference type="Proteomes" id="UP000287651"/>
    </source>
</evidence>
<gene>
    <name evidence="2" type="ORF">B296_00041685</name>
</gene>